<dbReference type="GO" id="GO:0033387">
    <property type="term" value="P:putrescine biosynthetic process from arginine, via ornithine"/>
    <property type="evidence" value="ECO:0007669"/>
    <property type="project" value="TreeGrafter"/>
</dbReference>
<evidence type="ECO:0000256" key="3">
    <source>
        <dbReference type="ARBA" id="ARBA00022898"/>
    </source>
</evidence>
<evidence type="ECO:0000256" key="6">
    <source>
        <dbReference type="ARBA" id="ARBA00034138"/>
    </source>
</evidence>
<dbReference type="InterPro" id="IPR022644">
    <property type="entry name" value="De-COase2_N"/>
</dbReference>
<comment type="pathway">
    <text evidence="5">Amine and polyamine biosynthesis; putrescine biosynthesis via L-ornithine pathway; putrescine from L-ornithine: step 1/1.</text>
</comment>
<dbReference type="Pfam" id="PF02784">
    <property type="entry name" value="Orn_Arg_deC_N"/>
    <property type="match status" value="1"/>
</dbReference>
<evidence type="ECO:0000256" key="8">
    <source>
        <dbReference type="PIRSR" id="PIRSR600183-50"/>
    </source>
</evidence>
<dbReference type="RefSeq" id="WP_258330963.1">
    <property type="nucleotide sequence ID" value="NZ_JAPTGG010000004.1"/>
</dbReference>
<evidence type="ECO:0000256" key="5">
    <source>
        <dbReference type="ARBA" id="ARBA00034115"/>
    </source>
</evidence>
<feature type="modified residue" description="N6-(pyridoxal phosphate)lysine" evidence="8">
    <location>
        <position position="49"/>
    </location>
</feature>
<sequence>MSNRYRDTAQLIQQAAPLESFYCLSTEALARQAKRFLEGFPGVIAYAVKANPTPELVKELAASGVGAYDVASIAEIALVRGIMPEANLLYDNPVKARYEIEQAYNEYAVRSFCFDDELEFEKLRSVIGDDSNVELTLRFKIPTNNAKYDLSAKFGADEEEAIRLLQKVQAAGYRCGLTFHPGSQCAKTGSYSEYIVTAASIVKRSGVAIETLNVGGGFPSRYIGEQLPNLEEFFATIGQSFNEHFDSRSCTLVCEPGRALVDSSISLLTRVKHRRADNTVFLNDGIYGGFMEQLFSPIVHPVRVFRNGEEHSGNEQPFTVWGPTCDSLDKFAHQPLLPADVAEGDWIEFGLMGGYGSSTATEFNGFTSNRYVYVEKGFPYKAETLM</sequence>
<dbReference type="PANTHER" id="PTHR11482">
    <property type="entry name" value="ARGININE/DIAMINOPIMELATE/ORNITHINE DECARBOXYLASE"/>
    <property type="match status" value="1"/>
</dbReference>
<evidence type="ECO:0000256" key="1">
    <source>
        <dbReference type="ARBA" id="ARBA00001933"/>
    </source>
</evidence>
<feature type="domain" description="Orn/DAP/Arg decarboxylase 2 N-terminal" evidence="9">
    <location>
        <begin position="29"/>
        <end position="261"/>
    </location>
</feature>
<evidence type="ECO:0000313" key="11">
    <source>
        <dbReference type="Proteomes" id="UP001069090"/>
    </source>
</evidence>
<evidence type="ECO:0000259" key="9">
    <source>
        <dbReference type="Pfam" id="PF02784"/>
    </source>
</evidence>
<comment type="cofactor">
    <cofactor evidence="1 8">
        <name>pyridoxal 5'-phosphate</name>
        <dbReference type="ChEBI" id="CHEBI:597326"/>
    </cofactor>
</comment>
<keyword evidence="11" id="KW-1185">Reference proteome</keyword>
<keyword evidence="3 8" id="KW-0663">Pyridoxal phosphate</keyword>
<dbReference type="EMBL" id="JAPTGG010000004">
    <property type="protein sequence ID" value="MCZ0864810.1"/>
    <property type="molecule type" value="Genomic_DNA"/>
</dbReference>
<evidence type="ECO:0000256" key="7">
    <source>
        <dbReference type="ARBA" id="ARBA00049127"/>
    </source>
</evidence>
<dbReference type="GO" id="GO:0005737">
    <property type="term" value="C:cytoplasm"/>
    <property type="evidence" value="ECO:0007669"/>
    <property type="project" value="TreeGrafter"/>
</dbReference>
<keyword evidence="4" id="KW-0456">Lyase</keyword>
<feature type="active site" description="Proton donor" evidence="8">
    <location>
        <position position="325"/>
    </location>
</feature>
<dbReference type="Gene3D" id="3.20.20.10">
    <property type="entry name" value="Alanine racemase"/>
    <property type="match status" value="1"/>
</dbReference>
<dbReference type="PRINTS" id="PR01182">
    <property type="entry name" value="ORNDCRBXLASE"/>
</dbReference>
<dbReference type="Proteomes" id="UP001069090">
    <property type="component" value="Unassembled WGS sequence"/>
</dbReference>
<dbReference type="SUPFAM" id="SSF51419">
    <property type="entry name" value="PLP-binding barrel"/>
    <property type="match status" value="1"/>
</dbReference>
<protein>
    <recommendedName>
        <fullName evidence="6">ornithine decarboxylase</fullName>
        <ecNumber evidence="6">4.1.1.17</ecNumber>
    </recommendedName>
</protein>
<dbReference type="CDD" id="cd00622">
    <property type="entry name" value="PLPDE_III_ODC"/>
    <property type="match status" value="1"/>
</dbReference>
<evidence type="ECO:0000256" key="2">
    <source>
        <dbReference type="ARBA" id="ARBA00008872"/>
    </source>
</evidence>
<dbReference type="SUPFAM" id="SSF50621">
    <property type="entry name" value="Alanine racemase C-terminal domain-like"/>
    <property type="match status" value="1"/>
</dbReference>
<dbReference type="InterPro" id="IPR002433">
    <property type="entry name" value="Orn_de-COase"/>
</dbReference>
<dbReference type="InterPro" id="IPR009006">
    <property type="entry name" value="Ala_racemase/Decarboxylase_C"/>
</dbReference>
<dbReference type="Gene3D" id="2.40.37.10">
    <property type="entry name" value="Lyase, Ornithine Decarboxylase, Chain A, domain 1"/>
    <property type="match status" value="1"/>
</dbReference>
<dbReference type="InterPro" id="IPR022653">
    <property type="entry name" value="De-COase2_pyr-phos_BS"/>
</dbReference>
<dbReference type="PROSITE" id="PS00878">
    <property type="entry name" value="ODR_DC_2_1"/>
    <property type="match status" value="1"/>
</dbReference>
<dbReference type="InterPro" id="IPR029066">
    <property type="entry name" value="PLP-binding_barrel"/>
</dbReference>
<evidence type="ECO:0000313" key="10">
    <source>
        <dbReference type="EMBL" id="MCZ0864810.1"/>
    </source>
</evidence>
<evidence type="ECO:0000256" key="4">
    <source>
        <dbReference type="ARBA" id="ARBA00023239"/>
    </source>
</evidence>
<reference evidence="10 11" key="1">
    <citation type="submission" date="2022-12" db="EMBL/GenBank/DDBJ databases">
        <title>Dasania phycosphaerae sp. nov., isolated from particulate material of the south coast of Korea.</title>
        <authorList>
            <person name="Jiang Y."/>
        </authorList>
    </citation>
    <scope>NUCLEOTIDE SEQUENCE [LARGE SCALE GENOMIC DNA]</scope>
    <source>
        <strain evidence="10 11">GY-19</strain>
    </source>
</reference>
<dbReference type="PRINTS" id="PR01179">
    <property type="entry name" value="ODADCRBXLASE"/>
</dbReference>
<dbReference type="InterPro" id="IPR000183">
    <property type="entry name" value="Orn/DAP/Arg_de-COase"/>
</dbReference>
<name>A0A9J6RK75_9GAMM</name>
<proteinExistence type="inferred from homology"/>
<gene>
    <name evidence="10" type="ORF">O0V09_06335</name>
</gene>
<comment type="catalytic activity">
    <reaction evidence="7">
        <text>L-ornithine + H(+) = putrescine + CO2</text>
        <dbReference type="Rhea" id="RHEA:22964"/>
        <dbReference type="ChEBI" id="CHEBI:15378"/>
        <dbReference type="ChEBI" id="CHEBI:16526"/>
        <dbReference type="ChEBI" id="CHEBI:46911"/>
        <dbReference type="ChEBI" id="CHEBI:326268"/>
        <dbReference type="EC" id="4.1.1.17"/>
    </reaction>
</comment>
<organism evidence="10 11">
    <name type="scientific">Dasania phycosphaerae</name>
    <dbReference type="NCBI Taxonomy" id="2950436"/>
    <lineage>
        <taxon>Bacteria</taxon>
        <taxon>Pseudomonadati</taxon>
        <taxon>Pseudomonadota</taxon>
        <taxon>Gammaproteobacteria</taxon>
        <taxon>Cellvibrionales</taxon>
        <taxon>Spongiibacteraceae</taxon>
        <taxon>Dasania</taxon>
    </lineage>
</organism>
<dbReference type="GO" id="GO:0004586">
    <property type="term" value="F:ornithine decarboxylase activity"/>
    <property type="evidence" value="ECO:0007669"/>
    <property type="project" value="UniProtKB-EC"/>
</dbReference>
<comment type="caution">
    <text evidence="10">The sequence shown here is derived from an EMBL/GenBank/DDBJ whole genome shotgun (WGS) entry which is preliminary data.</text>
</comment>
<accession>A0A9J6RK75</accession>
<dbReference type="EC" id="4.1.1.17" evidence="6"/>
<comment type="similarity">
    <text evidence="2">Belongs to the Orn/Lys/Arg decarboxylase class-II family.</text>
</comment>
<dbReference type="PANTHER" id="PTHR11482:SF6">
    <property type="entry name" value="ORNITHINE DECARBOXYLASE 1-RELATED"/>
    <property type="match status" value="1"/>
</dbReference>
<dbReference type="AlphaFoldDB" id="A0A9J6RK75"/>